<dbReference type="PANTHER" id="PTHR31616">
    <property type="entry name" value="TREHALASE"/>
    <property type="match status" value="1"/>
</dbReference>
<evidence type="ECO:0000313" key="4">
    <source>
        <dbReference type="EMBL" id="MCY1079806.1"/>
    </source>
</evidence>
<evidence type="ECO:0000256" key="1">
    <source>
        <dbReference type="SAM" id="MobiDB-lite"/>
    </source>
</evidence>
<dbReference type="InterPro" id="IPR045582">
    <property type="entry name" value="Trehalase-like_N"/>
</dbReference>
<dbReference type="Gene3D" id="1.50.10.10">
    <property type="match status" value="1"/>
</dbReference>
<evidence type="ECO:0000313" key="5">
    <source>
        <dbReference type="Proteomes" id="UP001207654"/>
    </source>
</evidence>
<dbReference type="InterPro" id="IPR012341">
    <property type="entry name" value="6hp_glycosidase-like_sf"/>
</dbReference>
<gene>
    <name evidence="4" type="ORF">OV287_35660</name>
</gene>
<dbReference type="SUPFAM" id="SSF48208">
    <property type="entry name" value="Six-hairpin glycosidases"/>
    <property type="match status" value="1"/>
</dbReference>
<evidence type="ECO:0000259" key="2">
    <source>
        <dbReference type="Pfam" id="PF00723"/>
    </source>
</evidence>
<dbReference type="InterPro" id="IPR008928">
    <property type="entry name" value="6-hairpin_glycosidase_sf"/>
</dbReference>
<protein>
    <submittedName>
        <fullName evidence="4">Glycoside hydrolase family 15 protein</fullName>
    </submittedName>
</protein>
<sequence length="648" mass="73558">MDLYSAAKRMSRPFRFTNPASYREISLASRGLIGDGITCALVRPDGILDWLCFPRFDSPSVFAAILDDEKGGCTGITPAVWPFESLQRYDPDTNVLETLFRVESQGVVRIIDYMPWTNDPRATIHEVHRRIECLEGSLELDVIFDPRFRYGESETRLDREGHGLVARGALGERMVAVLDEEVRWEPRGASGGVRASIRLGRGERRWMILAWDSEHAEPVAAYRPYELLRATRQAWREWSRQLQYEGPWRHHVLRSALVLKLLMYAPTGAMVAAATTSLPEWIGGPRNWDYRYSWVRDAAMAVRATNLIGYPNESREFFYFVRDTLKRGDPLQVMYSLDGGPVPEEKLLQHLSGFQGSSPVRIGNDARDQLQFDTAGALLDAAYLYERFGGRLPLRTWALLKQVLQTTARRWREPDHGIWEPRREMRHNVHSKLMCWLAFQRGRHLARLFAEPELQEACANEAELIRNDILRNGVDPSGKHFVGFYGSNEPDASLLLLPVAGCFRACEPLVQGTIDWLRTELGAGRFLRRYRMDDGVAGPEGGFLLCGFWLVEALALSNRLDEAERVFMFHAEAANHLGLLAEEVHPLTREQLGNFPQAFSHLGLINAAARIDLALRMRDEGEMAPPHLLESEPPPIPGSTCRDTWPGQ</sequence>
<reference evidence="4 5" key="1">
    <citation type="submission" date="2022-11" db="EMBL/GenBank/DDBJ databases">
        <title>Minimal conservation of predation-associated metabolite biosynthetic gene clusters underscores biosynthetic potential of Myxococcota including descriptions for ten novel species: Archangium lansinium sp. nov., Myxococcus landrumus sp. nov., Nannocystis bai.</title>
        <authorList>
            <person name="Ahearne A."/>
            <person name="Stevens C."/>
            <person name="Phillips K."/>
        </authorList>
    </citation>
    <scope>NUCLEOTIDE SEQUENCE [LARGE SCALE GENOMIC DNA]</scope>
    <source>
        <strain evidence="4 5">MIWBW</strain>
    </source>
</reference>
<feature type="region of interest" description="Disordered" evidence="1">
    <location>
        <begin position="624"/>
        <end position="648"/>
    </location>
</feature>
<accession>A0ABT4AET4</accession>
<dbReference type="EMBL" id="JAPNKA010000001">
    <property type="protein sequence ID" value="MCY1079806.1"/>
    <property type="molecule type" value="Genomic_DNA"/>
</dbReference>
<proteinExistence type="predicted"/>
<evidence type="ECO:0000259" key="3">
    <source>
        <dbReference type="Pfam" id="PF19291"/>
    </source>
</evidence>
<keyword evidence="5" id="KW-1185">Reference proteome</keyword>
<dbReference type="InterPro" id="IPR011613">
    <property type="entry name" value="GH15-like"/>
</dbReference>
<dbReference type="RefSeq" id="WP_267538500.1">
    <property type="nucleotide sequence ID" value="NZ_JAPNKA010000001.1"/>
</dbReference>
<keyword evidence="4" id="KW-0378">Hydrolase</keyword>
<feature type="domain" description="Trehalase-like N-terminal" evidence="3">
    <location>
        <begin position="31"/>
        <end position="169"/>
    </location>
</feature>
<dbReference type="GO" id="GO:0016787">
    <property type="term" value="F:hydrolase activity"/>
    <property type="evidence" value="ECO:0007669"/>
    <property type="project" value="UniProtKB-KW"/>
</dbReference>
<dbReference type="Proteomes" id="UP001207654">
    <property type="component" value="Unassembled WGS sequence"/>
</dbReference>
<dbReference type="PANTHER" id="PTHR31616:SF0">
    <property type="entry name" value="GLUCAN 1,4-ALPHA-GLUCOSIDASE"/>
    <property type="match status" value="1"/>
</dbReference>
<comment type="caution">
    <text evidence="4">The sequence shown here is derived from an EMBL/GenBank/DDBJ whole genome shotgun (WGS) entry which is preliminary data.</text>
</comment>
<name>A0ABT4AET4_9BACT</name>
<dbReference type="Pfam" id="PF00723">
    <property type="entry name" value="Glyco_hydro_15"/>
    <property type="match status" value="1"/>
</dbReference>
<feature type="domain" description="GH15-like" evidence="2">
    <location>
        <begin position="249"/>
        <end position="608"/>
    </location>
</feature>
<organism evidence="4 5">
    <name type="scientific">Archangium lansingense</name>
    <dbReference type="NCBI Taxonomy" id="2995310"/>
    <lineage>
        <taxon>Bacteria</taxon>
        <taxon>Pseudomonadati</taxon>
        <taxon>Myxococcota</taxon>
        <taxon>Myxococcia</taxon>
        <taxon>Myxococcales</taxon>
        <taxon>Cystobacterineae</taxon>
        <taxon>Archangiaceae</taxon>
        <taxon>Archangium</taxon>
    </lineage>
</organism>
<dbReference type="Pfam" id="PF19291">
    <property type="entry name" value="TREH_N"/>
    <property type="match status" value="1"/>
</dbReference>